<sequence>MFTIIWESKTIIMLEDLYNKEFEELHTMAIHHSEEDRRALQIGEESINHDGKRFSIGLPWETKSETIPNNYELVIRRLECLKRRSSIWSTLAKAVGSVVGTTGTGTPAEVSHKPFSMTHGASVALSRVAQEVNHKSVSMTHSASFANSEDSSAAWVPGRFRFLSPEVADLAAISQV</sequence>
<dbReference type="WBParaSite" id="ECPE_0001392401-mRNA-1">
    <property type="protein sequence ID" value="ECPE_0001392401-mRNA-1"/>
    <property type="gene ID" value="ECPE_0001392401"/>
</dbReference>
<dbReference type="EMBL" id="UZAN01056204">
    <property type="protein sequence ID" value="VDP91157.1"/>
    <property type="molecule type" value="Genomic_DNA"/>
</dbReference>
<evidence type="ECO:0000313" key="2">
    <source>
        <dbReference type="Proteomes" id="UP000272942"/>
    </source>
</evidence>
<proteinExistence type="predicted"/>
<accession>A0A183B3U9</accession>
<keyword evidence="2" id="KW-1185">Reference proteome</keyword>
<dbReference type="AlphaFoldDB" id="A0A183B3U9"/>
<reference evidence="3" key="1">
    <citation type="submission" date="2016-06" db="UniProtKB">
        <authorList>
            <consortium name="WormBaseParasite"/>
        </authorList>
    </citation>
    <scope>IDENTIFICATION</scope>
</reference>
<name>A0A183B3U9_9TREM</name>
<dbReference type="Proteomes" id="UP000272942">
    <property type="component" value="Unassembled WGS sequence"/>
</dbReference>
<dbReference type="OrthoDB" id="8037075at2759"/>
<evidence type="ECO:0000313" key="1">
    <source>
        <dbReference type="EMBL" id="VDP91157.1"/>
    </source>
</evidence>
<gene>
    <name evidence="1" type="ORF">ECPE_LOCUS13885</name>
</gene>
<organism evidence="3">
    <name type="scientific">Echinostoma caproni</name>
    <dbReference type="NCBI Taxonomy" id="27848"/>
    <lineage>
        <taxon>Eukaryota</taxon>
        <taxon>Metazoa</taxon>
        <taxon>Spiralia</taxon>
        <taxon>Lophotrochozoa</taxon>
        <taxon>Platyhelminthes</taxon>
        <taxon>Trematoda</taxon>
        <taxon>Digenea</taxon>
        <taxon>Plagiorchiida</taxon>
        <taxon>Echinostomata</taxon>
        <taxon>Echinostomatoidea</taxon>
        <taxon>Echinostomatidae</taxon>
        <taxon>Echinostoma</taxon>
    </lineage>
</organism>
<reference evidence="1 2" key="2">
    <citation type="submission" date="2018-11" db="EMBL/GenBank/DDBJ databases">
        <authorList>
            <consortium name="Pathogen Informatics"/>
        </authorList>
    </citation>
    <scope>NUCLEOTIDE SEQUENCE [LARGE SCALE GENOMIC DNA]</scope>
    <source>
        <strain evidence="1 2">Egypt</strain>
    </source>
</reference>
<protein>
    <submittedName>
        <fullName evidence="3">SGS domain-containing protein</fullName>
    </submittedName>
</protein>
<evidence type="ECO:0000313" key="3">
    <source>
        <dbReference type="WBParaSite" id="ECPE_0001392401-mRNA-1"/>
    </source>
</evidence>